<evidence type="ECO:0000259" key="7">
    <source>
        <dbReference type="Pfam" id="PF00462"/>
    </source>
</evidence>
<dbReference type="CDD" id="cd03418">
    <property type="entry name" value="GRX_GRXb_1_3_like"/>
    <property type="match status" value="1"/>
</dbReference>
<keyword evidence="9" id="KW-1185">Reference proteome</keyword>
<dbReference type="PROSITE" id="PS51354">
    <property type="entry name" value="GLUTAREDOXIN_2"/>
    <property type="match status" value="1"/>
</dbReference>
<keyword evidence="2 6" id="KW-0813">Transport</keyword>
<keyword evidence="3 6" id="KW-0249">Electron transport</keyword>
<gene>
    <name evidence="8" type="ORF">DESUT3_04320</name>
</gene>
<accession>A0ABM8HM94</accession>
<dbReference type="PROSITE" id="PS00195">
    <property type="entry name" value="GLUTAREDOXIN_1"/>
    <property type="match status" value="1"/>
</dbReference>
<dbReference type="Proteomes" id="UP001319827">
    <property type="component" value="Chromosome"/>
</dbReference>
<evidence type="ECO:0000313" key="9">
    <source>
        <dbReference type="Proteomes" id="UP001319827"/>
    </source>
</evidence>
<comment type="function">
    <text evidence="6">Has a glutathione-disulfide oxidoreductase activity in the presence of NADPH and glutathione reductase. Reduces low molecular weight disulfides and proteins.</text>
</comment>
<dbReference type="RefSeq" id="WP_221250840.1">
    <property type="nucleotide sequence ID" value="NZ_AP024355.1"/>
</dbReference>
<sequence>MNKVEIYTKSYCPYCKRAKELLRIKGVSFVEYDVTADPLKEKEMQQRSGRQTVPEIFIDGVLLGGCSELFDLDETGELDGRLGLKAQRRG</sequence>
<evidence type="ECO:0000256" key="3">
    <source>
        <dbReference type="ARBA" id="ARBA00022982"/>
    </source>
</evidence>
<dbReference type="InterPro" id="IPR002109">
    <property type="entry name" value="Glutaredoxin"/>
</dbReference>
<organism evidence="8 9">
    <name type="scientific">Desulfuromonas versatilis</name>
    <dbReference type="NCBI Taxonomy" id="2802975"/>
    <lineage>
        <taxon>Bacteria</taxon>
        <taxon>Pseudomonadati</taxon>
        <taxon>Thermodesulfobacteriota</taxon>
        <taxon>Desulfuromonadia</taxon>
        <taxon>Desulfuromonadales</taxon>
        <taxon>Desulfuromonadaceae</taxon>
        <taxon>Desulfuromonas</taxon>
    </lineage>
</organism>
<evidence type="ECO:0000256" key="5">
    <source>
        <dbReference type="ARBA" id="ARBA00023284"/>
    </source>
</evidence>
<dbReference type="Pfam" id="PF00462">
    <property type="entry name" value="Glutaredoxin"/>
    <property type="match status" value="1"/>
</dbReference>
<protein>
    <recommendedName>
        <fullName evidence="6">Glutaredoxin</fullName>
    </recommendedName>
</protein>
<evidence type="ECO:0000256" key="2">
    <source>
        <dbReference type="ARBA" id="ARBA00022448"/>
    </source>
</evidence>
<keyword evidence="6" id="KW-0963">Cytoplasm</keyword>
<evidence type="ECO:0000313" key="8">
    <source>
        <dbReference type="EMBL" id="BCR03363.1"/>
    </source>
</evidence>
<name>A0ABM8HM94_9BACT</name>
<dbReference type="SUPFAM" id="SSF52833">
    <property type="entry name" value="Thioredoxin-like"/>
    <property type="match status" value="1"/>
</dbReference>
<dbReference type="NCBIfam" id="TIGR02181">
    <property type="entry name" value="GRX_bact"/>
    <property type="match status" value="1"/>
</dbReference>
<dbReference type="InterPro" id="IPR011900">
    <property type="entry name" value="GRX_bact"/>
</dbReference>
<evidence type="ECO:0000256" key="1">
    <source>
        <dbReference type="ARBA" id="ARBA00007787"/>
    </source>
</evidence>
<dbReference type="InterPro" id="IPR011767">
    <property type="entry name" value="GLR_AS"/>
</dbReference>
<evidence type="ECO:0000256" key="4">
    <source>
        <dbReference type="ARBA" id="ARBA00023157"/>
    </source>
</evidence>
<feature type="domain" description="Glutaredoxin" evidence="7">
    <location>
        <begin position="4"/>
        <end position="62"/>
    </location>
</feature>
<comment type="similarity">
    <text evidence="1 6">Belongs to the glutaredoxin family.</text>
</comment>
<reference evidence="8 9" key="2">
    <citation type="journal article" date="2021" name="Int. J. Syst. Evol. Microbiol.">
        <title>Isolation and Polyphasic Characterization of Desulfuromonas versatilis sp. Nov., an Electrogenic Bacteria Capable of Versatile Metabolism Isolated from a Graphene Oxide-Reducing Enrichment Culture.</title>
        <authorList>
            <person name="Xie L."/>
            <person name="Yoshida N."/>
            <person name="Ishii S."/>
            <person name="Meng L."/>
        </authorList>
    </citation>
    <scope>NUCLEOTIDE SEQUENCE [LARGE SCALE GENOMIC DNA]</scope>
    <source>
        <strain evidence="8 9">NIT-T3</strain>
    </source>
</reference>
<dbReference type="InterPro" id="IPR036249">
    <property type="entry name" value="Thioredoxin-like_sf"/>
</dbReference>
<dbReference type="EMBL" id="AP024355">
    <property type="protein sequence ID" value="BCR03363.1"/>
    <property type="molecule type" value="Genomic_DNA"/>
</dbReference>
<dbReference type="PANTHER" id="PTHR45694">
    <property type="entry name" value="GLUTAREDOXIN 2"/>
    <property type="match status" value="1"/>
</dbReference>
<keyword evidence="4" id="KW-1015">Disulfide bond</keyword>
<reference evidence="8 9" key="1">
    <citation type="journal article" date="2016" name="C (Basel)">
        <title>Selective Growth of and Electricity Production by Marine Exoelectrogenic Bacteria in Self-Aggregated Hydrogel of Microbially Reduced Graphene Oxide.</title>
        <authorList>
            <person name="Yoshida N."/>
            <person name="Goto Y."/>
            <person name="Miyata Y."/>
        </authorList>
    </citation>
    <scope>NUCLEOTIDE SEQUENCE [LARGE SCALE GENOMIC DNA]</scope>
    <source>
        <strain evidence="8 9">NIT-T3</strain>
    </source>
</reference>
<proteinExistence type="inferred from homology"/>
<dbReference type="InterPro" id="IPR014025">
    <property type="entry name" value="Glutaredoxin_subgr"/>
</dbReference>
<dbReference type="PANTHER" id="PTHR45694:SF18">
    <property type="entry name" value="GLUTAREDOXIN-1-RELATED"/>
    <property type="match status" value="1"/>
</dbReference>
<dbReference type="PRINTS" id="PR00160">
    <property type="entry name" value="GLUTAREDOXIN"/>
</dbReference>
<evidence type="ECO:0000256" key="6">
    <source>
        <dbReference type="RuleBase" id="RU364065"/>
    </source>
</evidence>
<keyword evidence="5 6" id="KW-0676">Redox-active center</keyword>
<dbReference type="Gene3D" id="3.40.30.10">
    <property type="entry name" value="Glutaredoxin"/>
    <property type="match status" value="1"/>
</dbReference>